<feature type="compositionally biased region" description="Basic and acidic residues" evidence="1">
    <location>
        <begin position="631"/>
        <end position="641"/>
    </location>
</feature>
<dbReference type="OrthoDB" id="6160909at2759"/>
<feature type="compositionally biased region" description="Polar residues" evidence="1">
    <location>
        <begin position="46"/>
        <end position="55"/>
    </location>
</feature>
<gene>
    <name evidence="2" type="ORF">CUNI_LOCUS6222</name>
</gene>
<proteinExistence type="predicted"/>
<accession>A0A8S3YUH4</accession>
<feature type="region of interest" description="Disordered" evidence="1">
    <location>
        <begin position="101"/>
        <end position="130"/>
    </location>
</feature>
<feature type="compositionally biased region" description="Low complexity" evidence="1">
    <location>
        <begin position="512"/>
        <end position="537"/>
    </location>
</feature>
<feature type="non-terminal residue" evidence="2">
    <location>
        <position position="1"/>
    </location>
</feature>
<evidence type="ECO:0008006" key="4">
    <source>
        <dbReference type="Google" id="ProtNLM"/>
    </source>
</evidence>
<feature type="compositionally biased region" description="Polar residues" evidence="1">
    <location>
        <begin position="686"/>
        <end position="697"/>
    </location>
</feature>
<comment type="caution">
    <text evidence="2">The sequence shown here is derived from an EMBL/GenBank/DDBJ whole genome shotgun (WGS) entry which is preliminary data.</text>
</comment>
<feature type="region of interest" description="Disordered" evidence="1">
    <location>
        <begin position="37"/>
        <end position="73"/>
    </location>
</feature>
<feature type="region of interest" description="Disordered" evidence="1">
    <location>
        <begin position="790"/>
        <end position="935"/>
    </location>
</feature>
<reference evidence="2" key="1">
    <citation type="submission" date="2021-04" db="EMBL/GenBank/DDBJ databases">
        <authorList>
            <consortium name="Molecular Ecology Group"/>
        </authorList>
    </citation>
    <scope>NUCLEOTIDE SEQUENCE</scope>
</reference>
<keyword evidence="3" id="KW-1185">Reference proteome</keyword>
<feature type="region of interest" description="Disordered" evidence="1">
    <location>
        <begin position="512"/>
        <end position="589"/>
    </location>
</feature>
<dbReference type="EMBL" id="CAJHNH020000946">
    <property type="protein sequence ID" value="CAG5120664.1"/>
    <property type="molecule type" value="Genomic_DNA"/>
</dbReference>
<dbReference type="Proteomes" id="UP000678393">
    <property type="component" value="Unassembled WGS sequence"/>
</dbReference>
<feature type="compositionally biased region" description="Low complexity" evidence="1">
    <location>
        <begin position="793"/>
        <end position="820"/>
    </location>
</feature>
<feature type="non-terminal residue" evidence="2">
    <location>
        <position position="1033"/>
    </location>
</feature>
<evidence type="ECO:0000256" key="1">
    <source>
        <dbReference type="SAM" id="MobiDB-lite"/>
    </source>
</evidence>
<feature type="compositionally biased region" description="Basic and acidic residues" evidence="1">
    <location>
        <begin position="326"/>
        <end position="335"/>
    </location>
</feature>
<feature type="compositionally biased region" description="Basic and acidic residues" evidence="1">
    <location>
        <begin position="541"/>
        <end position="589"/>
    </location>
</feature>
<feature type="region of interest" description="Disordered" evidence="1">
    <location>
        <begin position="451"/>
        <end position="471"/>
    </location>
</feature>
<feature type="region of interest" description="Disordered" evidence="1">
    <location>
        <begin position="303"/>
        <end position="412"/>
    </location>
</feature>
<feature type="region of interest" description="Disordered" evidence="1">
    <location>
        <begin position="627"/>
        <end position="705"/>
    </location>
</feature>
<dbReference type="AlphaFoldDB" id="A0A8S3YUH4"/>
<feature type="compositionally biased region" description="Basic and acidic residues" evidence="1">
    <location>
        <begin position="860"/>
        <end position="872"/>
    </location>
</feature>
<evidence type="ECO:0000313" key="3">
    <source>
        <dbReference type="Proteomes" id="UP000678393"/>
    </source>
</evidence>
<feature type="compositionally biased region" description="Low complexity" evidence="1">
    <location>
        <begin position="831"/>
        <end position="848"/>
    </location>
</feature>
<protein>
    <recommendedName>
        <fullName evidence="4">Supervillin</fullName>
    </recommendedName>
</protein>
<evidence type="ECO:0000313" key="2">
    <source>
        <dbReference type="EMBL" id="CAG5120664.1"/>
    </source>
</evidence>
<organism evidence="2 3">
    <name type="scientific">Candidula unifasciata</name>
    <dbReference type="NCBI Taxonomy" id="100452"/>
    <lineage>
        <taxon>Eukaryota</taxon>
        <taxon>Metazoa</taxon>
        <taxon>Spiralia</taxon>
        <taxon>Lophotrochozoa</taxon>
        <taxon>Mollusca</taxon>
        <taxon>Gastropoda</taxon>
        <taxon>Heterobranchia</taxon>
        <taxon>Euthyneura</taxon>
        <taxon>Panpulmonata</taxon>
        <taxon>Eupulmonata</taxon>
        <taxon>Stylommatophora</taxon>
        <taxon>Helicina</taxon>
        <taxon>Helicoidea</taxon>
        <taxon>Geomitridae</taxon>
        <taxon>Candidula</taxon>
    </lineage>
</organism>
<sequence>YSLQKATQRGLNPEEDEGLKRVSVADRIYSMQNKIEEEKYAALTPKSRSGLSTPRSRPRSGFITPTQKSFDDTAHQHLSMTSPVSAVTISATPTVTPTVTSAVTTAPKGGDASQHPEEQQDRNSTAVSGPQLIEKLSKLATASERYEEKRHKFQRCSRNDWRYQTQPVTYEEIQAADSMESVSAFRALVRKKTSINAFEQITAESCRVTKQQLPPCGKTLEFPQHLTPPPRHARRGRMLRHRTLPVTADELNAVPEHQMLVTDPEWLKLDRDGLYDSKADSGILSGSDADSLNNADSLRSLTQEMDGSDTDPSRLSVTDKTSIFRVLEERTKAEKSASGAKRYINRKKRERSQTMPITEEEVKTASEMGIGASGVVNDSNMGSASVPPPEVVNRSRSSSITEDGDKEVERDEDALTKLSLSEKVRLFSQPRTLEKQPAKVEAPVVRRRNRKLASRFNTQPVTNEEVEKAAASTRISPLAMSLVKPPDTEILKGLPLKDQRELMAQHAEMFLSQSSFRSKSGSSSSLSQPSSRRASVSLAEEEARKAEKEDWSEKGDKKGILKDKSASTKDLHDTKSILKTEPMKAKSESEVHSILKMEVKHIVEPAPVTSEPRGILKKTKSEDISVIEGGDDIKGILKHTDSEEEECQGRPRSRSNSQPFGILKTEGLSQASEHSAEIKSILKAPSQENVHDSQTIKSAMRRGSIESDISVTAATSVLKSAMRTRNRSSMEIDDIQAAGADAKILSQEGDLNSNNSVKHVGVSVQSSEVTTDHFSSSTYAKFTSAASTTVIKSSSGVESRTSSSTSSLLSSSVTTSVSSLQIPEGSEDRGGQSVSDDGESSSGEILEGTPRTSKLKRKSRFSDRKAQAERYKTQPPELTDPASSASTPADTPGRRKYKYEGRHRTQPITPDEMREAEAATPVSNLTHTPGGSIADRLNQLKTSGEEEWRKRVGRKEEILATPEVIKLREKPGLSDHRPTSIADRLNELETSMTTWKERVEESDAKQFTVAARLAQGPTDSPLVNKLKNLPRKD</sequence>
<name>A0A8S3YUH4_9EUPU</name>